<evidence type="ECO:0000256" key="2">
    <source>
        <dbReference type="ARBA" id="ARBA00022801"/>
    </source>
</evidence>
<dbReference type="PROSITE" id="PS01091">
    <property type="entry name" value="TATD_3"/>
    <property type="match status" value="1"/>
</dbReference>
<feature type="binding site" evidence="3">
    <location>
        <position position="11"/>
    </location>
    <ligand>
        <name>a divalent metal cation</name>
        <dbReference type="ChEBI" id="CHEBI:60240"/>
        <label>1</label>
    </ligand>
</feature>
<dbReference type="InterPro" id="IPR018228">
    <property type="entry name" value="DNase_TatD-rel_CS"/>
</dbReference>
<evidence type="ECO:0000313" key="5">
    <source>
        <dbReference type="Proteomes" id="UP000233419"/>
    </source>
</evidence>
<dbReference type="RefSeq" id="WP_027048328.1">
    <property type="nucleotide sequence ID" value="NZ_CP025257.1"/>
</dbReference>
<dbReference type="GO" id="GO:0016788">
    <property type="term" value="F:hydrolase activity, acting on ester bonds"/>
    <property type="evidence" value="ECO:0007669"/>
    <property type="project" value="InterPro"/>
</dbReference>
<dbReference type="GO" id="GO:0005829">
    <property type="term" value="C:cytosol"/>
    <property type="evidence" value="ECO:0007669"/>
    <property type="project" value="TreeGrafter"/>
</dbReference>
<keyword evidence="5" id="KW-1185">Reference proteome</keyword>
<dbReference type="SUPFAM" id="SSF51556">
    <property type="entry name" value="Metallo-dependent hydrolases"/>
    <property type="match status" value="1"/>
</dbReference>
<organism evidence="4 5">
    <name type="scientific">Mesoplasma syrphidae</name>
    <dbReference type="NCBI Taxonomy" id="225999"/>
    <lineage>
        <taxon>Bacteria</taxon>
        <taxon>Bacillati</taxon>
        <taxon>Mycoplasmatota</taxon>
        <taxon>Mollicutes</taxon>
        <taxon>Entomoplasmatales</taxon>
        <taxon>Entomoplasmataceae</taxon>
        <taxon>Mesoplasma</taxon>
    </lineage>
</organism>
<dbReference type="EMBL" id="CP025257">
    <property type="protein sequence ID" value="AUF83222.1"/>
    <property type="molecule type" value="Genomic_DNA"/>
</dbReference>
<feature type="binding site" evidence="3">
    <location>
        <position position="214"/>
    </location>
    <ligand>
        <name>a divalent metal cation</name>
        <dbReference type="ChEBI" id="CHEBI:60240"/>
        <label>1</label>
    </ligand>
</feature>
<feature type="binding site" evidence="3">
    <location>
        <position position="99"/>
    </location>
    <ligand>
        <name>a divalent metal cation</name>
        <dbReference type="ChEBI" id="CHEBI:60240"/>
        <label>1</label>
    </ligand>
</feature>
<dbReference type="PANTHER" id="PTHR46124:SF2">
    <property type="entry name" value="D-AMINOACYL-TRNA DEACYLASE"/>
    <property type="match status" value="1"/>
</dbReference>
<dbReference type="NCBIfam" id="TIGR00010">
    <property type="entry name" value="YchF/TatD family DNA exonuclease"/>
    <property type="match status" value="1"/>
</dbReference>
<dbReference type="Proteomes" id="UP000233419">
    <property type="component" value="Chromosome"/>
</dbReference>
<dbReference type="OrthoDB" id="9810005at2"/>
<dbReference type="PANTHER" id="PTHR46124">
    <property type="entry name" value="D-AMINOACYL-TRNA DEACYLASE"/>
    <property type="match status" value="1"/>
</dbReference>
<evidence type="ECO:0000313" key="4">
    <source>
        <dbReference type="EMBL" id="AUF83222.1"/>
    </source>
</evidence>
<reference evidence="4 5" key="1">
    <citation type="submission" date="2017-12" db="EMBL/GenBank/DDBJ databases">
        <title>Mesoplasma syrphidae YJS, Complete Genome.</title>
        <authorList>
            <person name="Knight T.F."/>
            <person name="Citino T."/>
            <person name="Rubinstein R."/>
            <person name="Neuschaefer Z."/>
        </authorList>
    </citation>
    <scope>NUCLEOTIDE SEQUENCE [LARGE SCALE GENOMIC DNA]</scope>
    <source>
        <strain evidence="4 5">YJS</strain>
    </source>
</reference>
<accession>A0A2K9BQD1</accession>
<protein>
    <submittedName>
        <fullName evidence="4">TatD family deoxyribonuclease</fullName>
    </submittedName>
</protein>
<keyword evidence="1 3" id="KW-0479">Metal-binding</keyword>
<dbReference type="InterPro" id="IPR032466">
    <property type="entry name" value="Metal_Hydrolase"/>
</dbReference>
<dbReference type="CDD" id="cd01310">
    <property type="entry name" value="TatD_DNAse"/>
    <property type="match status" value="1"/>
</dbReference>
<evidence type="ECO:0000256" key="3">
    <source>
        <dbReference type="PIRSR" id="PIRSR005902-1"/>
    </source>
</evidence>
<dbReference type="InterPro" id="IPR015991">
    <property type="entry name" value="TatD/YcfH-like"/>
</dbReference>
<dbReference type="GO" id="GO:0004536">
    <property type="term" value="F:DNA nuclease activity"/>
    <property type="evidence" value="ECO:0007669"/>
    <property type="project" value="InterPro"/>
</dbReference>
<feature type="binding site" evidence="3">
    <location>
        <position position="164"/>
    </location>
    <ligand>
        <name>a divalent metal cation</name>
        <dbReference type="ChEBI" id="CHEBI:60240"/>
        <label>2</label>
    </ligand>
</feature>
<keyword evidence="2" id="KW-0378">Hydrolase</keyword>
<feature type="binding site" evidence="3">
    <location>
        <position position="13"/>
    </location>
    <ligand>
        <name>a divalent metal cation</name>
        <dbReference type="ChEBI" id="CHEBI:60240"/>
        <label>1</label>
    </ligand>
</feature>
<dbReference type="Gene3D" id="3.20.20.140">
    <property type="entry name" value="Metal-dependent hydrolases"/>
    <property type="match status" value="1"/>
</dbReference>
<proteinExistence type="predicted"/>
<dbReference type="GO" id="GO:0046872">
    <property type="term" value="F:metal ion binding"/>
    <property type="evidence" value="ECO:0007669"/>
    <property type="project" value="UniProtKB-KW"/>
</dbReference>
<dbReference type="Pfam" id="PF01026">
    <property type="entry name" value="TatD_DNase"/>
    <property type="match status" value="1"/>
</dbReference>
<dbReference type="PIRSF" id="PIRSF005902">
    <property type="entry name" value="DNase_TatD"/>
    <property type="match status" value="1"/>
</dbReference>
<dbReference type="KEGG" id="msyr:CXP39_00150"/>
<dbReference type="FunFam" id="3.20.20.140:FF:000005">
    <property type="entry name" value="TatD family hydrolase"/>
    <property type="match status" value="1"/>
</dbReference>
<evidence type="ECO:0000256" key="1">
    <source>
        <dbReference type="ARBA" id="ARBA00022723"/>
    </source>
</evidence>
<dbReference type="AlphaFoldDB" id="A0A2K9BQD1"/>
<dbReference type="InterPro" id="IPR001130">
    <property type="entry name" value="TatD-like"/>
</dbReference>
<feature type="binding site" evidence="3">
    <location>
        <position position="135"/>
    </location>
    <ligand>
        <name>a divalent metal cation</name>
        <dbReference type="ChEBI" id="CHEBI:60240"/>
        <label>2</label>
    </ligand>
</feature>
<sequence>MIDNKKIFDAHIHFNDETFFNDEMIADLLEDGYENNVGGWLCASFDIASSLKAIRYAEKYDDIYAAIAIHPNEVSNQDFSNFEILKDLATKSKVIAIGETGLDYFYTKKDMELQKEWFIKHIQLANENNLVLQMHIRDEKDQYQAYDDTLEILKVYQPKKMIVHCFSANIEYAKKFLEIGAYINIGGAVTFKNAKDLQAAAEYIPLDKILLETDAPYLTPHPHRGKTNYPKYIFLTAQKVAELKNTSLENIIEATTKNAKKIFEIE</sequence>
<gene>
    <name evidence="4" type="ORF">CXP39_00150</name>
</gene>
<name>A0A2K9BQD1_9MOLU</name>